<reference evidence="3" key="1">
    <citation type="journal article" date="2010" name="Stand. Genomic Sci.">
        <title>Complete genome sequence of 'Thermobaculum terrenum' type strain (YNP1).</title>
        <authorList>
            <person name="Kiss H."/>
            <person name="Cleland D."/>
            <person name="Lapidus A."/>
            <person name="Lucas S."/>
            <person name="Glavina Del Rio T."/>
            <person name="Nolan M."/>
            <person name="Tice H."/>
            <person name="Han C."/>
            <person name="Goodwin L."/>
            <person name="Pitluck S."/>
            <person name="Liolios K."/>
            <person name="Ivanova N."/>
            <person name="Mavromatis K."/>
            <person name="Ovchinnikova G."/>
            <person name="Pati A."/>
            <person name="Chen A."/>
            <person name="Palaniappan K."/>
            <person name="Land M."/>
            <person name="Hauser L."/>
            <person name="Chang Y."/>
            <person name="Jeffries C."/>
            <person name="Lu M."/>
            <person name="Brettin T."/>
            <person name="Detter J."/>
            <person name="Goker M."/>
            <person name="Tindall B."/>
            <person name="Beck B."/>
            <person name="McDermott T."/>
            <person name="Woyke T."/>
            <person name="Bristow J."/>
            <person name="Eisen J."/>
            <person name="Markowitz V."/>
            <person name="Hugenholtz P."/>
            <person name="Kyrpides N."/>
            <person name="Klenk H."/>
            <person name="Cheng J."/>
        </authorList>
    </citation>
    <scope>NUCLEOTIDE SEQUENCE [LARGE SCALE GENOMIC DNA]</scope>
    <source>
        <strain evidence="3">ATCC BAA-798 / YNP1</strain>
    </source>
</reference>
<name>D1CHD5_THET1</name>
<protein>
    <submittedName>
        <fullName evidence="2">Uncharacterized protein</fullName>
    </submittedName>
</protein>
<dbReference type="STRING" id="525904.Tter_2257"/>
<proteinExistence type="predicted"/>
<accession>D1CHD5</accession>
<feature type="compositionally biased region" description="Basic and acidic residues" evidence="1">
    <location>
        <begin position="1"/>
        <end position="28"/>
    </location>
</feature>
<dbReference type="AlphaFoldDB" id="D1CHD5"/>
<organism evidence="2 3">
    <name type="scientific">Thermobaculum terrenum (strain ATCC BAA-798 / CCMEE 7001 / YNP1)</name>
    <dbReference type="NCBI Taxonomy" id="525904"/>
    <lineage>
        <taxon>Bacteria</taxon>
        <taxon>Bacillati</taxon>
        <taxon>Chloroflexota</taxon>
        <taxon>Chloroflexia</taxon>
        <taxon>Candidatus Thermobaculales</taxon>
        <taxon>Candidatus Thermobaculaceae</taxon>
        <taxon>Thermobaculum</taxon>
    </lineage>
</organism>
<dbReference type="EMBL" id="CP001826">
    <property type="protein sequence ID" value="ACZ43156.1"/>
    <property type="molecule type" value="Genomic_DNA"/>
</dbReference>
<gene>
    <name evidence="2" type="ordered locus">Tter_2257</name>
</gene>
<dbReference type="Proteomes" id="UP000000323">
    <property type="component" value="Chromosome 2"/>
</dbReference>
<keyword evidence="3" id="KW-1185">Reference proteome</keyword>
<evidence type="ECO:0000256" key="1">
    <source>
        <dbReference type="SAM" id="MobiDB-lite"/>
    </source>
</evidence>
<dbReference type="RefSeq" id="WP_012876187.1">
    <property type="nucleotide sequence ID" value="NC_013526.1"/>
</dbReference>
<feature type="region of interest" description="Disordered" evidence="1">
    <location>
        <begin position="1"/>
        <end position="48"/>
    </location>
</feature>
<dbReference type="HOGENOM" id="CLU_2235310_0_0_0"/>
<evidence type="ECO:0000313" key="2">
    <source>
        <dbReference type="EMBL" id="ACZ43156.1"/>
    </source>
</evidence>
<dbReference type="KEGG" id="ttr:Tter_2257"/>
<sequence length="105" mass="11563">MSNDREANRQQMEEEKRAYLVEEPRGEPLPDLTQMGVDEGSYVETPDGGEAIVVGDEELAERLQAEGLTVTDAPAGHFANEAGVDIWVDEEGTARVTKEEEEAEE</sequence>
<evidence type="ECO:0000313" key="3">
    <source>
        <dbReference type="Proteomes" id="UP000000323"/>
    </source>
</evidence>